<organism evidence="1 2">
    <name type="scientific">Aquipseudomonas ullengensis</name>
    <dbReference type="NCBI Taxonomy" id="2759166"/>
    <lineage>
        <taxon>Bacteria</taxon>
        <taxon>Pseudomonadati</taxon>
        <taxon>Pseudomonadota</taxon>
        <taxon>Gammaproteobacteria</taxon>
        <taxon>Pseudomonadales</taxon>
        <taxon>Pseudomonadaceae</taxon>
        <taxon>Aquipseudomonas</taxon>
    </lineage>
</organism>
<comment type="caution">
    <text evidence="1">The sequence shown here is derived from an EMBL/GenBank/DDBJ whole genome shotgun (WGS) entry which is preliminary data.</text>
</comment>
<dbReference type="RefSeq" id="WP_183089210.1">
    <property type="nucleotide sequence ID" value="NZ_JACJUD010000003.1"/>
</dbReference>
<name>A0A7W4LM51_9GAMM</name>
<proteinExistence type="predicted"/>
<evidence type="ECO:0000313" key="1">
    <source>
        <dbReference type="EMBL" id="MBB2495685.1"/>
    </source>
</evidence>
<gene>
    <name evidence="1" type="ORF">H3H51_11710</name>
</gene>
<reference evidence="1 2" key="1">
    <citation type="submission" date="2020-08" db="EMBL/GenBank/DDBJ databases">
        <authorList>
            <person name="Kim C.M."/>
        </authorList>
    </citation>
    <scope>NUCLEOTIDE SEQUENCE [LARGE SCALE GENOMIC DNA]</scope>
    <source>
        <strain evidence="1 2">UL070</strain>
    </source>
</reference>
<sequence>MKIRELVRHWEQNAKGRLTRSEYSINLDLEAAARLAALAEMYPKRRTEEILGELIGAALEELEASLPYVKGSTVVATDEQGDPLYEDIGPTPRFLALSRKYLQQLSVQHDGTKH</sequence>
<protein>
    <submittedName>
        <fullName evidence="1">Pilin assembly protein</fullName>
    </submittedName>
</protein>
<evidence type="ECO:0000313" key="2">
    <source>
        <dbReference type="Proteomes" id="UP000542720"/>
    </source>
</evidence>
<dbReference type="AlphaFoldDB" id="A0A7W4LM51"/>
<accession>A0A7W4LM51</accession>
<keyword evidence="2" id="KW-1185">Reference proteome</keyword>
<dbReference type="Proteomes" id="UP000542720">
    <property type="component" value="Unassembled WGS sequence"/>
</dbReference>
<dbReference type="EMBL" id="JACJUD010000003">
    <property type="protein sequence ID" value="MBB2495685.1"/>
    <property type="molecule type" value="Genomic_DNA"/>
</dbReference>